<dbReference type="Gene3D" id="3.40.50.1820">
    <property type="entry name" value="alpha/beta hydrolase"/>
    <property type="match status" value="1"/>
</dbReference>
<dbReference type="Proteomes" id="UP000072763">
    <property type="component" value="Unassembled WGS sequence"/>
</dbReference>
<dbReference type="Pfam" id="PF06441">
    <property type="entry name" value="EHN"/>
    <property type="match status" value="1"/>
</dbReference>
<dbReference type="PANTHER" id="PTHR21661:SF35">
    <property type="entry name" value="EPOXIDE HYDROLASE"/>
    <property type="match status" value="1"/>
</dbReference>
<dbReference type="PIRSF" id="PIRSF001112">
    <property type="entry name" value="Epoxide_hydrolase"/>
    <property type="match status" value="1"/>
</dbReference>
<dbReference type="PATRIC" id="fig|465820.4.peg.3420"/>
<comment type="similarity">
    <text evidence="1">Belongs to the peptidase S33 family.</text>
</comment>
<feature type="domain" description="Epoxide hydrolase N-terminal" evidence="5">
    <location>
        <begin position="7"/>
        <end position="103"/>
    </location>
</feature>
<dbReference type="OrthoDB" id="27092at2"/>
<dbReference type="GO" id="GO:0004301">
    <property type="term" value="F:epoxide hydrolase activity"/>
    <property type="evidence" value="ECO:0007669"/>
    <property type="project" value="TreeGrafter"/>
</dbReference>
<dbReference type="InterPro" id="IPR016292">
    <property type="entry name" value="Epoxide_hydrolase"/>
</dbReference>
<dbReference type="InterPro" id="IPR029058">
    <property type="entry name" value="AB_hydrolase_fold"/>
</dbReference>
<dbReference type="PANTHER" id="PTHR21661">
    <property type="entry name" value="EPOXIDE HYDROLASE 1-RELATED"/>
    <property type="match status" value="1"/>
</dbReference>
<sequence>MTEAPVIDDAVIDDLRARLRSTRWPDVPAGTGWSLGVDVDELRPLVEYWADGFDFGAHREQLAALPSEWHVVDGIRVHVLRARAGRPDALPLLLAHGWPDSGWRYRKVLPMLVEAGFDVVVPDMPGYGFSAAPPRVLDARDVAGTWATLMTDLGYERFAASGGDIGTHVVRYLALDHPDRVVAVHRIDGGLAWPGIDTTSLSSAERAFVQETDRWRTAEGAYAMMHRTKPQTAAVGLTDSPAGLAAWIVEKLRTWSDCGGDLWSVYTRDEVLALLTEYWATATIGSSMRMYHANAAIPAAQLGRRVEVPSGFSVFPGDIVRAPREWLERTTNLVYHHELDLGGHFAPFEQPQLFVDEVCAFLEPYRR</sequence>
<evidence type="ECO:0000256" key="3">
    <source>
        <dbReference type="ARBA" id="ARBA00022801"/>
    </source>
</evidence>
<evidence type="ECO:0000256" key="1">
    <source>
        <dbReference type="ARBA" id="ARBA00010088"/>
    </source>
</evidence>
<comment type="caution">
    <text evidence="6">The sequence shown here is derived from an EMBL/GenBank/DDBJ whole genome shotgun (WGS) entry which is preliminary data.</text>
</comment>
<reference evidence="6 7" key="1">
    <citation type="journal article" date="2016" name="Front. Microbiol.">
        <title>Genomic Resource of Rice Seed Associated Bacteria.</title>
        <authorList>
            <person name="Midha S."/>
            <person name="Bansal K."/>
            <person name="Sharma S."/>
            <person name="Kumar N."/>
            <person name="Patil P.P."/>
            <person name="Chaudhry V."/>
            <person name="Patil P.B."/>
        </authorList>
    </citation>
    <scope>NUCLEOTIDE SEQUENCE [LARGE SCALE GENOMIC DNA]</scope>
    <source>
        <strain evidence="6 7">NS359</strain>
    </source>
</reference>
<gene>
    <name evidence="6" type="ORF">NS359_14940</name>
</gene>
<dbReference type="EMBL" id="LDRC01000099">
    <property type="protein sequence ID" value="KTR47949.1"/>
    <property type="molecule type" value="Genomic_DNA"/>
</dbReference>
<evidence type="ECO:0000313" key="6">
    <source>
        <dbReference type="EMBL" id="KTR47949.1"/>
    </source>
</evidence>
<dbReference type="RefSeq" id="WP_058750656.1">
    <property type="nucleotide sequence ID" value="NZ_LDRC01000099.1"/>
</dbReference>
<accession>A0A147DMT9</accession>
<evidence type="ECO:0000259" key="5">
    <source>
        <dbReference type="Pfam" id="PF06441"/>
    </source>
</evidence>
<feature type="active site" description="Proton donor" evidence="4">
    <location>
        <position position="291"/>
    </location>
</feature>
<dbReference type="PRINTS" id="PR00412">
    <property type="entry name" value="EPOXHYDRLASE"/>
</dbReference>
<dbReference type="SUPFAM" id="SSF53474">
    <property type="entry name" value="alpha/beta-Hydrolases"/>
    <property type="match status" value="1"/>
</dbReference>
<dbReference type="GO" id="GO:0097176">
    <property type="term" value="P:epoxide metabolic process"/>
    <property type="evidence" value="ECO:0007669"/>
    <property type="project" value="TreeGrafter"/>
</dbReference>
<feature type="active site" description="Nucleophile" evidence="4">
    <location>
        <position position="164"/>
    </location>
</feature>
<keyword evidence="2" id="KW-0058">Aromatic hydrocarbons catabolism</keyword>
<organism evidence="6 7">
    <name type="scientific">Curtobacterium oceanosedimentum</name>
    <dbReference type="NCBI Taxonomy" id="465820"/>
    <lineage>
        <taxon>Bacteria</taxon>
        <taxon>Bacillati</taxon>
        <taxon>Actinomycetota</taxon>
        <taxon>Actinomycetes</taxon>
        <taxon>Micrococcales</taxon>
        <taxon>Microbacteriaceae</taxon>
        <taxon>Curtobacterium</taxon>
    </lineage>
</organism>
<dbReference type="InterPro" id="IPR010497">
    <property type="entry name" value="Epoxide_hydro_N"/>
</dbReference>
<evidence type="ECO:0000313" key="7">
    <source>
        <dbReference type="Proteomes" id="UP000072763"/>
    </source>
</evidence>
<dbReference type="InterPro" id="IPR000639">
    <property type="entry name" value="Epox_hydrolase-like"/>
</dbReference>
<evidence type="ECO:0000256" key="4">
    <source>
        <dbReference type="PIRSR" id="PIRSR001112-1"/>
    </source>
</evidence>
<dbReference type="AlphaFoldDB" id="A0A147DMT9"/>
<feature type="active site" description="Proton acceptor" evidence="4">
    <location>
        <position position="344"/>
    </location>
</feature>
<evidence type="ECO:0000256" key="2">
    <source>
        <dbReference type="ARBA" id="ARBA00022797"/>
    </source>
</evidence>
<protein>
    <submittedName>
        <fullName evidence="6">Multidrug MFS transporter</fullName>
    </submittedName>
</protein>
<proteinExistence type="inferred from homology"/>
<name>A0A147DMT9_9MICO</name>
<keyword evidence="3" id="KW-0378">Hydrolase</keyword>
<dbReference type="STRING" id="465820.NS263_12765"/>